<keyword evidence="4 7" id="KW-0067">ATP-binding</keyword>
<dbReference type="SUPFAM" id="SSF52540">
    <property type="entry name" value="P-loop containing nucleoside triphosphate hydrolases"/>
    <property type="match status" value="1"/>
</dbReference>
<sequence>MHMFANNEELSRVYRLLTGKNGFFDKDKVDIINCEKSVDIKACPGSGKTTTLLAKLVLLANKMPLLYGKGICVLTYTNVAIDEIKSKLGHKADVLFSYPNYFGTMQTFVDDFFASAALQYYYGSRISLVDNDRSNEEMYHLYKQLGRSKLANKLYHSVYDSLFRISSEDIDLCGGKELLQKNRIIKKSKGFILIGKFADFIKLPRNKFTNTQIQNLYKIRKERNAMLPSAEDEALISFIQSSKADFFNGKILYLGGKFVNLQNETAEEFISIKENLLKKGILKFYDSYNLSLRLMNDFPCLKEELAKRFEYLFVDEMQDTKAEEFEFLNTAFDKNKIKVQYFGDEDQAIYQNKVVADQVWKAHNPLEINMSKRFGQEIATVISPFRVKASSPLSGNPEIQSLKPILIVYDNPKMVLHKFAEILQTTNIVVGGHSRKLLEFANEQRAKDSLHRNNIKAVGWTGCNKDSAKLSIQSYYEEFTKSKAAVKRETCNLQKYIHNKDNTTYQSIVSNLISGVLEFLRIADIHNGQRYFTKQSLFDFLENHSSSTLVRFKELIAQSAAQILNGDTITPVRKISDFFHSDFHDIFGYEVNIISSFCKVDVPSLQINETFSNDTINVFKANNIEIKIDTVHSVKGETHLATLYMETFYHTGCESENLWEQFKGNVYNPSNGDSIKRESLKIAYVAMSRPRYLLCVAISKDHFVDCEEIRNLWNVVFV</sequence>
<keyword evidence="3 7" id="KW-0347">Helicase</keyword>
<evidence type="ECO:0000256" key="3">
    <source>
        <dbReference type="ARBA" id="ARBA00022806"/>
    </source>
</evidence>
<dbReference type="Proteomes" id="UP000283872">
    <property type="component" value="Unassembled WGS sequence"/>
</dbReference>
<proteinExistence type="predicted"/>
<name>A0A3R5WL14_9BACT</name>
<dbReference type="EMBL" id="QRVA01000046">
    <property type="protein sequence ID" value="RGS11905.1"/>
    <property type="molecule type" value="Genomic_DNA"/>
</dbReference>
<feature type="binding site" evidence="7">
    <location>
        <begin position="42"/>
        <end position="49"/>
    </location>
    <ligand>
        <name>ATP</name>
        <dbReference type="ChEBI" id="CHEBI:30616"/>
    </ligand>
</feature>
<feature type="domain" description="UvrD-like helicase ATP-binding" evidence="8">
    <location>
        <begin position="21"/>
        <end position="391"/>
    </location>
</feature>
<dbReference type="GO" id="GO:0043138">
    <property type="term" value="F:3'-5' DNA helicase activity"/>
    <property type="evidence" value="ECO:0007669"/>
    <property type="project" value="TreeGrafter"/>
</dbReference>
<dbReference type="InterPro" id="IPR027417">
    <property type="entry name" value="P-loop_NTPase"/>
</dbReference>
<dbReference type="InterPro" id="IPR000212">
    <property type="entry name" value="DNA_helicase_UvrD/REP"/>
</dbReference>
<evidence type="ECO:0000256" key="1">
    <source>
        <dbReference type="ARBA" id="ARBA00022741"/>
    </source>
</evidence>
<protein>
    <recommendedName>
        <fullName evidence="6">DNA 3'-5' helicase II</fullName>
    </recommendedName>
</protein>
<dbReference type="PANTHER" id="PTHR11070">
    <property type="entry name" value="UVRD / RECB / PCRA DNA HELICASE FAMILY MEMBER"/>
    <property type="match status" value="1"/>
</dbReference>
<evidence type="ECO:0000256" key="7">
    <source>
        <dbReference type="PROSITE-ProRule" id="PRU00560"/>
    </source>
</evidence>
<dbReference type="GO" id="GO:0016787">
    <property type="term" value="F:hydrolase activity"/>
    <property type="evidence" value="ECO:0007669"/>
    <property type="project" value="UniProtKB-UniRule"/>
</dbReference>
<gene>
    <name evidence="9" type="ORF">DWY11_13560</name>
</gene>
<keyword evidence="1 7" id="KW-0547">Nucleotide-binding</keyword>
<evidence type="ECO:0000313" key="10">
    <source>
        <dbReference type="Proteomes" id="UP000283872"/>
    </source>
</evidence>
<dbReference type="AlphaFoldDB" id="A0A3R5WL14"/>
<evidence type="ECO:0000256" key="4">
    <source>
        <dbReference type="ARBA" id="ARBA00022840"/>
    </source>
</evidence>
<organism evidence="9 10">
    <name type="scientific">Segatella copri</name>
    <dbReference type="NCBI Taxonomy" id="165179"/>
    <lineage>
        <taxon>Bacteria</taxon>
        <taxon>Pseudomonadati</taxon>
        <taxon>Bacteroidota</taxon>
        <taxon>Bacteroidia</taxon>
        <taxon>Bacteroidales</taxon>
        <taxon>Prevotellaceae</taxon>
        <taxon>Segatella</taxon>
    </lineage>
</organism>
<evidence type="ECO:0000259" key="8">
    <source>
        <dbReference type="PROSITE" id="PS51198"/>
    </source>
</evidence>
<evidence type="ECO:0000256" key="2">
    <source>
        <dbReference type="ARBA" id="ARBA00022801"/>
    </source>
</evidence>
<dbReference type="GO" id="GO:0003677">
    <property type="term" value="F:DNA binding"/>
    <property type="evidence" value="ECO:0007669"/>
    <property type="project" value="UniProtKB-KW"/>
</dbReference>
<dbReference type="Pfam" id="PF00580">
    <property type="entry name" value="UvrD-helicase"/>
    <property type="match status" value="1"/>
</dbReference>
<evidence type="ECO:0000256" key="6">
    <source>
        <dbReference type="ARBA" id="ARBA00034923"/>
    </source>
</evidence>
<dbReference type="InterPro" id="IPR014016">
    <property type="entry name" value="UvrD-like_ATP-bd"/>
</dbReference>
<reference evidence="9 10" key="1">
    <citation type="submission" date="2018-08" db="EMBL/GenBank/DDBJ databases">
        <title>A genome reference for cultivated species of the human gut microbiota.</title>
        <authorList>
            <person name="Zou Y."/>
            <person name="Xue W."/>
            <person name="Luo G."/>
        </authorList>
    </citation>
    <scope>NUCLEOTIDE SEQUENCE [LARGE SCALE GENOMIC DNA]</scope>
    <source>
        <strain evidence="9 10">AF24-12</strain>
    </source>
</reference>
<dbReference type="Gene3D" id="1.10.10.160">
    <property type="match status" value="1"/>
</dbReference>
<comment type="caution">
    <text evidence="9">The sequence shown here is derived from an EMBL/GenBank/DDBJ whole genome shotgun (WGS) entry which is preliminary data.</text>
</comment>
<keyword evidence="2 7" id="KW-0378">Hydrolase</keyword>
<evidence type="ECO:0000256" key="5">
    <source>
        <dbReference type="ARBA" id="ARBA00023125"/>
    </source>
</evidence>
<keyword evidence="5" id="KW-0238">DNA-binding</keyword>
<dbReference type="PROSITE" id="PS51198">
    <property type="entry name" value="UVRD_HELICASE_ATP_BIND"/>
    <property type="match status" value="1"/>
</dbReference>
<dbReference type="InterPro" id="IPR013986">
    <property type="entry name" value="DExx_box_DNA_helicase_dom_sf"/>
</dbReference>
<dbReference type="Gene3D" id="3.40.50.300">
    <property type="entry name" value="P-loop containing nucleotide triphosphate hydrolases"/>
    <property type="match status" value="2"/>
</dbReference>
<evidence type="ECO:0000313" key="9">
    <source>
        <dbReference type="EMBL" id="RGS11905.1"/>
    </source>
</evidence>
<accession>A0A3R5WL14</accession>
<dbReference type="GO" id="GO:0000725">
    <property type="term" value="P:recombinational repair"/>
    <property type="evidence" value="ECO:0007669"/>
    <property type="project" value="TreeGrafter"/>
</dbReference>
<dbReference type="GO" id="GO:0005524">
    <property type="term" value="F:ATP binding"/>
    <property type="evidence" value="ECO:0007669"/>
    <property type="project" value="UniProtKB-UniRule"/>
</dbReference>
<dbReference type="PANTHER" id="PTHR11070:SF2">
    <property type="entry name" value="ATP-DEPENDENT DNA HELICASE SRS2"/>
    <property type="match status" value="1"/>
</dbReference>